<keyword evidence="4" id="KW-1185">Reference proteome</keyword>
<feature type="region of interest" description="Disordered" evidence="1">
    <location>
        <begin position="42"/>
        <end position="69"/>
    </location>
</feature>
<protein>
    <submittedName>
        <fullName evidence="3">Serine/arginine repetitive matrix 4</fullName>
    </submittedName>
</protein>
<evidence type="ECO:0000259" key="2">
    <source>
        <dbReference type="Pfam" id="PF15230"/>
    </source>
</evidence>
<evidence type="ECO:0000313" key="4">
    <source>
        <dbReference type="Proteomes" id="UP000472263"/>
    </source>
</evidence>
<feature type="compositionally biased region" description="Basic and acidic residues" evidence="1">
    <location>
        <begin position="301"/>
        <end position="310"/>
    </location>
</feature>
<dbReference type="GO" id="GO:0005634">
    <property type="term" value="C:nucleus"/>
    <property type="evidence" value="ECO:0007669"/>
    <property type="project" value="TreeGrafter"/>
</dbReference>
<proteinExistence type="predicted"/>
<reference evidence="3" key="2">
    <citation type="submission" date="2025-08" db="UniProtKB">
        <authorList>
            <consortium name="Ensembl"/>
        </authorList>
    </citation>
    <scope>IDENTIFICATION</scope>
</reference>
<feature type="region of interest" description="Disordered" evidence="1">
    <location>
        <begin position="90"/>
        <end position="164"/>
    </location>
</feature>
<feature type="region of interest" description="Disordered" evidence="1">
    <location>
        <begin position="197"/>
        <end position="243"/>
    </location>
</feature>
<sequence>CVGQLEEKQLFEKFWKGTFKAVATPRPESVIVASITARRRVTDPSFDEDLSPRPTPKGKKKKRKSERKRKRKSCSLFVCLQMLSSKPGDELLHGKGTHHHTLSSQIKGPHDYDSGNDTSSPPSSKTGVSRASVSEDKRNHCQGLTSPEKLKFTDRDNVSDSGNSVTSYASLCKPHVEDGLSMPVTLGCRVEVVRSQKTFSSPQRTSDYSRRRLKARPSSSRSRSQSFGSSRYSGRYSRSPSLSSCRLGTGFILSLYACLLRLRSRKRTPSSRERDVKHTQKNSGKRRRRKSFSPMKKRRRDSPSHLEARRITSARKRPIPYFRPSPSSSSRSTSVSSWSSLFTRSRSRSPVHSISRSRSRSRSRSHSYSSYRSYSRSSSWNSIFGTRSRSRSRSSMSLNKRRKTRH</sequence>
<dbReference type="GO" id="GO:0043484">
    <property type="term" value="P:regulation of RNA splicing"/>
    <property type="evidence" value="ECO:0007669"/>
    <property type="project" value="TreeGrafter"/>
</dbReference>
<feature type="compositionally biased region" description="Low complexity" evidence="1">
    <location>
        <begin position="319"/>
        <end position="335"/>
    </location>
</feature>
<accession>A0A667ZB70</accession>
<dbReference type="AlphaFoldDB" id="A0A667ZB70"/>
<feature type="region of interest" description="Disordered" evidence="1">
    <location>
        <begin position="347"/>
        <end position="406"/>
    </location>
</feature>
<dbReference type="Proteomes" id="UP000472263">
    <property type="component" value="Chromosome 9"/>
</dbReference>
<feature type="compositionally biased region" description="Polar residues" evidence="1">
    <location>
        <begin position="197"/>
        <end position="206"/>
    </location>
</feature>
<reference evidence="3" key="3">
    <citation type="submission" date="2025-09" db="UniProtKB">
        <authorList>
            <consortium name="Ensembl"/>
        </authorList>
    </citation>
    <scope>IDENTIFICATION</scope>
</reference>
<feature type="compositionally biased region" description="Basic residues" evidence="1">
    <location>
        <begin position="56"/>
        <end position="69"/>
    </location>
</feature>
<dbReference type="GeneTree" id="ENSGT00940000167167"/>
<dbReference type="InterPro" id="IPR052109">
    <property type="entry name" value="SRRM_Domain-Containing"/>
</dbReference>
<dbReference type="InterPro" id="IPR029360">
    <property type="entry name" value="SRRM_C"/>
</dbReference>
<reference evidence="3" key="1">
    <citation type="submission" date="2019-06" db="EMBL/GenBank/DDBJ databases">
        <authorList>
            <consortium name="Wellcome Sanger Institute Data Sharing"/>
        </authorList>
    </citation>
    <scope>NUCLEOTIDE SEQUENCE [LARGE SCALE GENOMIC DNA]</scope>
</reference>
<dbReference type="Pfam" id="PF15230">
    <property type="entry name" value="SRRM_C"/>
    <property type="match status" value="1"/>
</dbReference>
<feature type="compositionally biased region" description="Low complexity" evidence="1">
    <location>
        <begin position="366"/>
        <end position="379"/>
    </location>
</feature>
<evidence type="ECO:0000313" key="3">
    <source>
        <dbReference type="Ensembl" id="ENSMMDP00005037612.1"/>
    </source>
</evidence>
<feature type="compositionally biased region" description="Low complexity" evidence="1">
    <location>
        <begin position="216"/>
        <end position="243"/>
    </location>
</feature>
<dbReference type="PANTHER" id="PTHR34755:SF1">
    <property type="entry name" value="SERINE_ARGININE REPETITIVE MATRIX PROTEIN 4"/>
    <property type="match status" value="1"/>
</dbReference>
<feature type="domain" description="Serine/arginine repetitive matrix protein C-terminal" evidence="2">
    <location>
        <begin position="265"/>
        <end position="324"/>
    </location>
</feature>
<dbReference type="PANTHER" id="PTHR34755">
    <property type="entry name" value="SERINE/ARGININE REPETITIVE MATRIX PROTEIN 3-RELATED"/>
    <property type="match status" value="1"/>
</dbReference>
<feature type="compositionally biased region" description="Basic residues" evidence="1">
    <location>
        <begin position="347"/>
        <end position="365"/>
    </location>
</feature>
<feature type="region of interest" description="Disordered" evidence="1">
    <location>
        <begin position="266"/>
        <end position="335"/>
    </location>
</feature>
<name>A0A667ZB70_9TELE</name>
<dbReference type="GO" id="GO:0003729">
    <property type="term" value="F:mRNA binding"/>
    <property type="evidence" value="ECO:0007669"/>
    <property type="project" value="TreeGrafter"/>
</dbReference>
<dbReference type="Ensembl" id="ENSMMDT00005038407.1">
    <property type="protein sequence ID" value="ENSMMDP00005037612.1"/>
    <property type="gene ID" value="ENSMMDG00005017523.1"/>
</dbReference>
<organism evidence="3 4">
    <name type="scientific">Myripristis murdjan</name>
    <name type="common">pinecone soldierfish</name>
    <dbReference type="NCBI Taxonomy" id="586833"/>
    <lineage>
        <taxon>Eukaryota</taxon>
        <taxon>Metazoa</taxon>
        <taxon>Chordata</taxon>
        <taxon>Craniata</taxon>
        <taxon>Vertebrata</taxon>
        <taxon>Euteleostomi</taxon>
        <taxon>Actinopterygii</taxon>
        <taxon>Neopterygii</taxon>
        <taxon>Teleostei</taxon>
        <taxon>Neoteleostei</taxon>
        <taxon>Acanthomorphata</taxon>
        <taxon>Holocentriformes</taxon>
        <taxon>Holocentridae</taxon>
        <taxon>Myripristis</taxon>
    </lineage>
</organism>
<dbReference type="GO" id="GO:0042551">
    <property type="term" value="P:neuron maturation"/>
    <property type="evidence" value="ECO:0007669"/>
    <property type="project" value="TreeGrafter"/>
</dbReference>
<feature type="compositionally biased region" description="Polar residues" evidence="1">
    <location>
        <begin position="115"/>
        <end position="132"/>
    </location>
</feature>
<feature type="compositionally biased region" description="Basic residues" evidence="1">
    <location>
        <begin position="279"/>
        <end position="300"/>
    </location>
</feature>
<evidence type="ECO:0000256" key="1">
    <source>
        <dbReference type="SAM" id="MobiDB-lite"/>
    </source>
</evidence>
<feature type="compositionally biased region" description="Basic and acidic residues" evidence="1">
    <location>
        <begin position="148"/>
        <end position="158"/>
    </location>
</feature>
<dbReference type="GO" id="GO:0006397">
    <property type="term" value="P:mRNA processing"/>
    <property type="evidence" value="ECO:0007669"/>
    <property type="project" value="TreeGrafter"/>
</dbReference>